<accession>A0A1U7P352</accession>
<reference evidence="1 2" key="1">
    <citation type="submission" date="2017-01" db="EMBL/GenBank/DDBJ databases">
        <title>Genome Analysis of Deinococcus marmoris KOPRI26562.</title>
        <authorList>
            <person name="Kim J.H."/>
            <person name="Oh H.-M."/>
        </authorList>
    </citation>
    <scope>NUCLEOTIDE SEQUENCE [LARGE SCALE GENOMIC DNA]</scope>
    <source>
        <strain evidence="1 2">KOPRI26562</strain>
    </source>
</reference>
<gene>
    <name evidence="1" type="ORF">BOO71_0002497</name>
</gene>
<proteinExistence type="predicted"/>
<comment type="caution">
    <text evidence="1">The sequence shown here is derived from an EMBL/GenBank/DDBJ whole genome shotgun (WGS) entry which is preliminary data.</text>
</comment>
<evidence type="ECO:0000313" key="1">
    <source>
        <dbReference type="EMBL" id="OLV19586.1"/>
    </source>
</evidence>
<sequence>MGCGVWDVGKAQPGLAAPAKAPATHTLQSIARAAGEQ</sequence>
<dbReference type="EMBL" id="MSTI01000028">
    <property type="protein sequence ID" value="OLV19586.1"/>
    <property type="molecule type" value="Genomic_DNA"/>
</dbReference>
<evidence type="ECO:0000313" key="2">
    <source>
        <dbReference type="Proteomes" id="UP000186607"/>
    </source>
</evidence>
<name>A0A1U7P352_9DEIO</name>
<keyword evidence="2" id="KW-1185">Reference proteome</keyword>
<dbReference type="AlphaFoldDB" id="A0A1U7P352"/>
<dbReference type="Proteomes" id="UP000186607">
    <property type="component" value="Unassembled WGS sequence"/>
</dbReference>
<organism evidence="1 2">
    <name type="scientific">Deinococcus marmoris</name>
    <dbReference type="NCBI Taxonomy" id="249408"/>
    <lineage>
        <taxon>Bacteria</taxon>
        <taxon>Thermotogati</taxon>
        <taxon>Deinococcota</taxon>
        <taxon>Deinococci</taxon>
        <taxon>Deinococcales</taxon>
        <taxon>Deinococcaceae</taxon>
        <taxon>Deinococcus</taxon>
    </lineage>
</organism>
<protein>
    <submittedName>
        <fullName evidence="1">Uncharacterized protein</fullName>
    </submittedName>
</protein>